<keyword evidence="9" id="KW-1185">Reference proteome</keyword>
<keyword evidence="4 7" id="KW-0648">Protein biosynthesis</keyword>
<dbReference type="SUPFAM" id="SSF56420">
    <property type="entry name" value="Peptide deformylase"/>
    <property type="match status" value="1"/>
</dbReference>
<dbReference type="PIRSF" id="PIRSF004749">
    <property type="entry name" value="Pep_def"/>
    <property type="match status" value="1"/>
</dbReference>
<evidence type="ECO:0000256" key="6">
    <source>
        <dbReference type="ARBA" id="ARBA00048875"/>
    </source>
</evidence>
<dbReference type="GO" id="GO:0006412">
    <property type="term" value="P:translation"/>
    <property type="evidence" value="ECO:0007669"/>
    <property type="project" value="UniProtKB-KW"/>
</dbReference>
<keyword evidence="2 7" id="KW-0479">Metal-binding</keyword>
<comment type="similarity">
    <text evidence="1 7">Belongs to the polypeptide deformylase family.</text>
</comment>
<dbReference type="GO" id="GO:0046872">
    <property type="term" value="F:metal ion binding"/>
    <property type="evidence" value="ECO:0007669"/>
    <property type="project" value="UniProtKB-KW"/>
</dbReference>
<evidence type="ECO:0000256" key="7">
    <source>
        <dbReference type="RuleBase" id="RU362111"/>
    </source>
</evidence>
<dbReference type="Pfam" id="PF01327">
    <property type="entry name" value="Pep_deformylase"/>
    <property type="match status" value="1"/>
</dbReference>
<dbReference type="HAMAP" id="MF_00163">
    <property type="entry name" value="Pep_deformylase"/>
    <property type="match status" value="1"/>
</dbReference>
<protein>
    <recommendedName>
        <fullName evidence="7">Peptide deformylase</fullName>
        <ecNumber evidence="7">3.5.1.88</ecNumber>
    </recommendedName>
</protein>
<evidence type="ECO:0000256" key="2">
    <source>
        <dbReference type="ARBA" id="ARBA00022723"/>
    </source>
</evidence>
<dbReference type="PANTHER" id="PTHR10458">
    <property type="entry name" value="PEPTIDE DEFORMYLASE"/>
    <property type="match status" value="1"/>
</dbReference>
<evidence type="ECO:0000256" key="3">
    <source>
        <dbReference type="ARBA" id="ARBA00022801"/>
    </source>
</evidence>
<evidence type="ECO:0000256" key="4">
    <source>
        <dbReference type="ARBA" id="ARBA00022917"/>
    </source>
</evidence>
<dbReference type="CDD" id="cd00487">
    <property type="entry name" value="Pep_deformylase"/>
    <property type="match status" value="1"/>
</dbReference>
<evidence type="ECO:0000256" key="5">
    <source>
        <dbReference type="ARBA" id="ARBA00037114"/>
    </source>
</evidence>
<dbReference type="FunFam" id="3.90.45.10:FF:000003">
    <property type="entry name" value="Peptide deformylase"/>
    <property type="match status" value="1"/>
</dbReference>
<dbReference type="InterPro" id="IPR023635">
    <property type="entry name" value="Peptide_deformylase"/>
</dbReference>
<evidence type="ECO:0000256" key="1">
    <source>
        <dbReference type="ARBA" id="ARBA00010759"/>
    </source>
</evidence>
<dbReference type="GO" id="GO:0042586">
    <property type="term" value="F:peptide deformylase activity"/>
    <property type="evidence" value="ECO:0007669"/>
    <property type="project" value="UniProtKB-EC"/>
</dbReference>
<evidence type="ECO:0000313" key="9">
    <source>
        <dbReference type="Proteomes" id="UP000801492"/>
    </source>
</evidence>
<proteinExistence type="inferred from homology"/>
<dbReference type="InterPro" id="IPR036821">
    <property type="entry name" value="Peptide_deformylase_sf"/>
</dbReference>
<dbReference type="Gene3D" id="3.90.45.10">
    <property type="entry name" value="Peptide deformylase"/>
    <property type="match status" value="1"/>
</dbReference>
<dbReference type="EC" id="3.5.1.88" evidence="7"/>
<gene>
    <name evidence="8" type="ORF">ILUMI_26737</name>
</gene>
<dbReference type="GO" id="GO:0005739">
    <property type="term" value="C:mitochondrion"/>
    <property type="evidence" value="ECO:0007669"/>
    <property type="project" value="UniProtKB-ARBA"/>
</dbReference>
<reference evidence="8" key="1">
    <citation type="submission" date="2019-08" db="EMBL/GenBank/DDBJ databases">
        <title>The genome of the North American firefly Photinus pyralis.</title>
        <authorList>
            <consortium name="Photinus pyralis genome working group"/>
            <person name="Fallon T.R."/>
            <person name="Sander Lower S.E."/>
            <person name="Weng J.-K."/>
        </authorList>
    </citation>
    <scope>NUCLEOTIDE SEQUENCE</scope>
    <source>
        <strain evidence="8">TRF0915ILg1</strain>
        <tissue evidence="8">Whole body</tissue>
    </source>
</reference>
<organism evidence="8 9">
    <name type="scientific">Ignelater luminosus</name>
    <name type="common">Cucubano</name>
    <name type="synonym">Pyrophorus luminosus</name>
    <dbReference type="NCBI Taxonomy" id="2038154"/>
    <lineage>
        <taxon>Eukaryota</taxon>
        <taxon>Metazoa</taxon>
        <taxon>Ecdysozoa</taxon>
        <taxon>Arthropoda</taxon>
        <taxon>Hexapoda</taxon>
        <taxon>Insecta</taxon>
        <taxon>Pterygota</taxon>
        <taxon>Neoptera</taxon>
        <taxon>Endopterygota</taxon>
        <taxon>Coleoptera</taxon>
        <taxon>Polyphaga</taxon>
        <taxon>Elateriformia</taxon>
        <taxon>Elateroidea</taxon>
        <taxon>Elateridae</taxon>
        <taxon>Agrypninae</taxon>
        <taxon>Pyrophorini</taxon>
        <taxon>Ignelater</taxon>
    </lineage>
</organism>
<comment type="catalytic activity">
    <reaction evidence="6 7">
        <text>N-terminal N-formyl-L-methionyl-[peptide] + H2O = N-terminal L-methionyl-[peptide] + formate</text>
        <dbReference type="Rhea" id="RHEA:24420"/>
        <dbReference type="Rhea" id="RHEA-COMP:10639"/>
        <dbReference type="Rhea" id="RHEA-COMP:10640"/>
        <dbReference type="ChEBI" id="CHEBI:15377"/>
        <dbReference type="ChEBI" id="CHEBI:15740"/>
        <dbReference type="ChEBI" id="CHEBI:49298"/>
        <dbReference type="ChEBI" id="CHEBI:64731"/>
        <dbReference type="EC" id="3.5.1.88"/>
    </reaction>
</comment>
<accession>A0A8K0C612</accession>
<keyword evidence="3 7" id="KW-0378">Hydrolase</keyword>
<dbReference type="PANTHER" id="PTHR10458:SF2">
    <property type="entry name" value="PEPTIDE DEFORMYLASE, MITOCHONDRIAL"/>
    <property type="match status" value="1"/>
</dbReference>
<sequence>MLFRVSPLKSLIHLAQSRKISYGQLKSWYSGLVKKPPPIPPYSHIIQIGDPVLRVVADNVPNDLIKSSEIQFLIKIMKGVFKRYDCVGLSAPQIGISLRVFITEFNANHLKAFDEAERKTKEMKIFPQTVVINPQLKVTDYTKVIYTEACESVKGYWADVPRYRAVELNGYNENGEKISINAKGWLARIFQHELDHLDGKLYTDSMDRKTLTCTCWQVVNERSGKVEIPFNR</sequence>
<dbReference type="EMBL" id="VTPC01091163">
    <property type="protein sequence ID" value="KAF2879437.1"/>
    <property type="molecule type" value="Genomic_DNA"/>
</dbReference>
<comment type="function">
    <text evidence="5 7">Removes the formyl group from the N-terminal Met of newly synthesized proteins.</text>
</comment>
<comment type="caution">
    <text evidence="8">The sequence shown here is derived from an EMBL/GenBank/DDBJ whole genome shotgun (WGS) entry which is preliminary data.</text>
</comment>
<dbReference type="OrthoDB" id="276063at2759"/>
<name>A0A8K0C612_IGNLU</name>
<evidence type="ECO:0000313" key="8">
    <source>
        <dbReference type="EMBL" id="KAF2879437.1"/>
    </source>
</evidence>
<dbReference type="NCBIfam" id="NF001159">
    <property type="entry name" value="PRK00150.1-3"/>
    <property type="match status" value="1"/>
</dbReference>
<dbReference type="Proteomes" id="UP000801492">
    <property type="component" value="Unassembled WGS sequence"/>
</dbReference>
<dbReference type="AlphaFoldDB" id="A0A8K0C612"/>
<dbReference type="PRINTS" id="PR01576">
    <property type="entry name" value="PDEFORMYLASE"/>
</dbReference>